<evidence type="ECO:0000313" key="3">
    <source>
        <dbReference type="Proteomes" id="UP001596958"/>
    </source>
</evidence>
<sequence>MTVGIILTLCILVLLAYIFDFTSAKTKIPSVILLLGLGYLVKQLCTLFNVVLFDLRGVLPILGTIGLILIVLEGALELELSKEKLSLIGKSIWVALLPIVVLSFGVAFTMHYCFGYGLHRALANAIPLSIISSSIAIPSTRNFSQGQREFVIYESSISDIVGVIFFNFITQHTSFGVLSFSLFFVELIIIVVVSFVATGALSFLLSRLQHHVKFVPIMFLVILVYEISKVFHLPSLVFILVFGLFLNNLDKIKHLHFIQNLQPNLLRVEVKKFKELTIEATFLIRALFFLLFGYLIETEELIATDTLAWSVGITAGIFIVRALVLKAAKLPLMPLVFVAPRGLITILLFLSLPLTLQIPLISRPMVIQIIILSALVLMVGALLNRNPVAPGATAEYPA</sequence>
<evidence type="ECO:0000256" key="1">
    <source>
        <dbReference type="SAM" id="Phobius"/>
    </source>
</evidence>
<feature type="transmembrane region" description="Helical" evidence="1">
    <location>
        <begin position="307"/>
        <end position="325"/>
    </location>
</feature>
<dbReference type="Proteomes" id="UP001596958">
    <property type="component" value="Unassembled WGS sequence"/>
</dbReference>
<feature type="transmembrane region" description="Helical" evidence="1">
    <location>
        <begin position="118"/>
        <end position="138"/>
    </location>
</feature>
<feature type="transmembrane region" description="Helical" evidence="1">
    <location>
        <begin position="150"/>
        <end position="169"/>
    </location>
</feature>
<proteinExistence type="predicted"/>
<dbReference type="InterPro" id="IPR038770">
    <property type="entry name" value="Na+/solute_symporter_sf"/>
</dbReference>
<keyword evidence="1" id="KW-0472">Membrane</keyword>
<evidence type="ECO:0000313" key="2">
    <source>
        <dbReference type="EMBL" id="MFD0752322.1"/>
    </source>
</evidence>
<dbReference type="EMBL" id="JBHTHU010000022">
    <property type="protein sequence ID" value="MFD0752322.1"/>
    <property type="molecule type" value="Genomic_DNA"/>
</dbReference>
<feature type="transmembrane region" description="Helical" evidence="1">
    <location>
        <begin position="332"/>
        <end position="353"/>
    </location>
</feature>
<dbReference type="RefSeq" id="WP_377102700.1">
    <property type="nucleotide sequence ID" value="NZ_JBHTHU010000022.1"/>
</dbReference>
<dbReference type="Gene3D" id="1.20.1530.20">
    <property type="match status" value="1"/>
</dbReference>
<feature type="transmembrane region" description="Helical" evidence="1">
    <location>
        <begin position="276"/>
        <end position="295"/>
    </location>
</feature>
<feature type="transmembrane region" description="Helical" evidence="1">
    <location>
        <begin position="208"/>
        <end position="225"/>
    </location>
</feature>
<keyword evidence="3" id="KW-1185">Reference proteome</keyword>
<feature type="transmembrane region" description="Helical" evidence="1">
    <location>
        <begin position="31"/>
        <end position="52"/>
    </location>
</feature>
<keyword evidence="1" id="KW-0812">Transmembrane</keyword>
<gene>
    <name evidence="2" type="ORF">ACFQZS_19360</name>
</gene>
<keyword evidence="1" id="KW-1133">Transmembrane helix</keyword>
<accession>A0ABW2Z3I8</accession>
<organism evidence="2 3">
    <name type="scientific">Mucilaginibacter calamicampi</name>
    <dbReference type="NCBI Taxonomy" id="1302352"/>
    <lineage>
        <taxon>Bacteria</taxon>
        <taxon>Pseudomonadati</taxon>
        <taxon>Bacteroidota</taxon>
        <taxon>Sphingobacteriia</taxon>
        <taxon>Sphingobacteriales</taxon>
        <taxon>Sphingobacteriaceae</taxon>
        <taxon>Mucilaginibacter</taxon>
    </lineage>
</organism>
<name>A0ABW2Z3I8_9SPHI</name>
<feature type="transmembrane region" description="Helical" evidence="1">
    <location>
        <begin position="92"/>
        <end position="112"/>
    </location>
</feature>
<feature type="transmembrane region" description="Helical" evidence="1">
    <location>
        <begin position="6"/>
        <end position="24"/>
    </location>
</feature>
<protein>
    <submittedName>
        <fullName evidence="2">Sodium:proton antiporter</fullName>
    </submittedName>
</protein>
<reference evidence="3" key="1">
    <citation type="journal article" date="2019" name="Int. J. Syst. Evol. Microbiol.">
        <title>The Global Catalogue of Microorganisms (GCM) 10K type strain sequencing project: providing services to taxonomists for standard genome sequencing and annotation.</title>
        <authorList>
            <consortium name="The Broad Institute Genomics Platform"/>
            <consortium name="The Broad Institute Genome Sequencing Center for Infectious Disease"/>
            <person name="Wu L."/>
            <person name="Ma J."/>
        </authorList>
    </citation>
    <scope>NUCLEOTIDE SEQUENCE [LARGE SCALE GENOMIC DNA]</scope>
    <source>
        <strain evidence="3">CCUG 63418</strain>
    </source>
</reference>
<feature type="transmembrane region" description="Helical" evidence="1">
    <location>
        <begin position="365"/>
        <end position="383"/>
    </location>
</feature>
<comment type="caution">
    <text evidence="2">The sequence shown here is derived from an EMBL/GenBank/DDBJ whole genome shotgun (WGS) entry which is preliminary data.</text>
</comment>
<feature type="transmembrane region" description="Helical" evidence="1">
    <location>
        <begin position="58"/>
        <end position="80"/>
    </location>
</feature>
<feature type="transmembrane region" description="Helical" evidence="1">
    <location>
        <begin position="175"/>
        <end position="196"/>
    </location>
</feature>